<dbReference type="InterPro" id="IPR008040">
    <property type="entry name" value="Hydant_A_N"/>
</dbReference>
<sequence length="699" mass="73998">MPAQRQLHAGIDIGGTFTDLCLLDRDGIVAVRKTLTTHREPAAGVESVLRATLREHRLDPGRISAVVHGTTLVTNALIERRGARTALITTAGFRDVVEMGREHRYELYDLGLELPRPLVPRWLRLEVPERVLADGRVDTPLDVDRLARVAVELAAAGVEAVAVCFLHSHTNPAHERLARQVIAEAAPTLQVALSSEVNPELREYERSSTTLANVYVQALVADYLTDLQGRLRGLGVTPAPRIMLSNGGVATIDTARRFPIRMLESGPAGGALGAVAFGRHTGRTDQLAFDMGGTTAKVCIIEDGRPLVSHTFEVDRVYRLKPGSGLPVRAPVIDMIEIGAGGGSIARIDPLGLLTVGPDSAGSEPGPVSYGRGGTACTVTDADVVLGYLGPDDFLGGAMPLDAAAAARAVTEQVADPMGITLAEAAWGIHATVNENMANAARVHAVERGQDPARLPMFVMGGNGPLHGPGVAHALGCETVLAPPAAGVLSALGFLSAPLSIDFVHSWHTELDAITLDEAAKSFAALESQGEQVLGESGVAPDAIAHVRSLEMRFVGQGSEIEVPVPPVGDGWHDAVRRGFAAQYEERYGAVLPHGVEVEILTWRLTSRGPEPDARLRLPPPTGTAAARIGTRQAYFPQAGGYVETAVYDRYRLQAGEVLTGPALVQEHEATLVVAPGMRGEVLPDGSILVHLRSGRGAR</sequence>
<dbReference type="GO" id="GO:0017168">
    <property type="term" value="F:5-oxoprolinase (ATP-hydrolyzing) activity"/>
    <property type="evidence" value="ECO:0007669"/>
    <property type="project" value="TreeGrafter"/>
</dbReference>
<evidence type="ECO:0000313" key="4">
    <source>
        <dbReference type="EMBL" id="TQM01915.1"/>
    </source>
</evidence>
<reference evidence="4 5" key="1">
    <citation type="submission" date="2019-06" db="EMBL/GenBank/DDBJ databases">
        <title>Sequencing the genomes of 1000 actinobacteria strains.</title>
        <authorList>
            <person name="Klenk H.-P."/>
        </authorList>
    </citation>
    <scope>NUCLEOTIDE SEQUENCE [LARGE SCALE GENOMIC DNA]</scope>
    <source>
        <strain evidence="4 5">DSM 45301</strain>
    </source>
</reference>
<dbReference type="InterPro" id="IPR049517">
    <property type="entry name" value="ACX-like_C"/>
</dbReference>
<gene>
    <name evidence="4" type="ORF">FB558_8434</name>
</gene>
<feature type="domain" description="Hydantoinase/oxoprolinase N-terminal" evidence="2">
    <location>
        <begin position="10"/>
        <end position="184"/>
    </location>
</feature>
<dbReference type="GO" id="GO:0005829">
    <property type="term" value="C:cytosol"/>
    <property type="evidence" value="ECO:0007669"/>
    <property type="project" value="TreeGrafter"/>
</dbReference>
<evidence type="ECO:0000313" key="5">
    <source>
        <dbReference type="Proteomes" id="UP000315677"/>
    </source>
</evidence>
<evidence type="ECO:0000259" key="2">
    <source>
        <dbReference type="Pfam" id="PF05378"/>
    </source>
</evidence>
<dbReference type="InterPro" id="IPR002821">
    <property type="entry name" value="Hydantoinase_A"/>
</dbReference>
<dbReference type="Proteomes" id="UP000315677">
    <property type="component" value="Unassembled WGS sequence"/>
</dbReference>
<dbReference type="GO" id="GO:0006749">
    <property type="term" value="P:glutathione metabolic process"/>
    <property type="evidence" value="ECO:0007669"/>
    <property type="project" value="TreeGrafter"/>
</dbReference>
<dbReference type="InterPro" id="IPR045079">
    <property type="entry name" value="Oxoprolinase-like"/>
</dbReference>
<feature type="domain" description="Acetophenone carboxylase-like C-terminal" evidence="3">
    <location>
        <begin position="520"/>
        <end position="693"/>
    </location>
</feature>
<accession>A0A543CXV3</accession>
<dbReference type="InterPro" id="IPR043129">
    <property type="entry name" value="ATPase_NBD"/>
</dbReference>
<proteinExistence type="predicted"/>
<dbReference type="SUPFAM" id="SSF53067">
    <property type="entry name" value="Actin-like ATPase domain"/>
    <property type="match status" value="1"/>
</dbReference>
<organism evidence="4 5">
    <name type="scientific">Pseudonocardia kunmingensis</name>
    <dbReference type="NCBI Taxonomy" id="630975"/>
    <lineage>
        <taxon>Bacteria</taxon>
        <taxon>Bacillati</taxon>
        <taxon>Actinomycetota</taxon>
        <taxon>Actinomycetes</taxon>
        <taxon>Pseudonocardiales</taxon>
        <taxon>Pseudonocardiaceae</taxon>
        <taxon>Pseudonocardia</taxon>
    </lineage>
</organism>
<keyword evidence="5" id="KW-1185">Reference proteome</keyword>
<evidence type="ECO:0000259" key="1">
    <source>
        <dbReference type="Pfam" id="PF01968"/>
    </source>
</evidence>
<comment type="caution">
    <text evidence="4">The sequence shown here is derived from an EMBL/GenBank/DDBJ whole genome shotgun (WGS) entry which is preliminary data.</text>
</comment>
<dbReference type="EMBL" id="VFPA01000008">
    <property type="protein sequence ID" value="TQM01915.1"/>
    <property type="molecule type" value="Genomic_DNA"/>
</dbReference>
<name>A0A543CXV3_9PSEU</name>
<dbReference type="Pfam" id="PF01968">
    <property type="entry name" value="Hydantoinase_A"/>
    <property type="match status" value="1"/>
</dbReference>
<dbReference type="PANTHER" id="PTHR11365">
    <property type="entry name" value="5-OXOPROLINASE RELATED"/>
    <property type="match status" value="1"/>
</dbReference>
<protein>
    <submittedName>
        <fullName evidence="4">N-methylhydantoinase A</fullName>
    </submittedName>
</protein>
<dbReference type="Pfam" id="PF05378">
    <property type="entry name" value="Hydant_A_N"/>
    <property type="match status" value="1"/>
</dbReference>
<dbReference type="PANTHER" id="PTHR11365:SF23">
    <property type="entry name" value="HYPOTHETICAL 5-OXOPROLINASE (EUROFUNG)-RELATED"/>
    <property type="match status" value="1"/>
</dbReference>
<dbReference type="AlphaFoldDB" id="A0A543CXV3"/>
<dbReference type="Pfam" id="PF19278">
    <property type="entry name" value="Hydant_A_C"/>
    <property type="match status" value="1"/>
</dbReference>
<evidence type="ECO:0000259" key="3">
    <source>
        <dbReference type="Pfam" id="PF19278"/>
    </source>
</evidence>
<dbReference type="RefSeq" id="WP_246107145.1">
    <property type="nucleotide sequence ID" value="NZ_VFPA01000008.1"/>
</dbReference>
<feature type="domain" description="Hydantoinase A/oxoprolinase" evidence="1">
    <location>
        <begin position="206"/>
        <end position="500"/>
    </location>
</feature>